<evidence type="ECO:0000313" key="2">
    <source>
        <dbReference type="Proteomes" id="UP000655589"/>
    </source>
</evidence>
<sequence>MARLPANRAAPLTAGGYVSAPIRIVRGEPGKFTVLYLSVVRDDSTGPCIGPPWRSPCAAAMRCAPGIDWGFTPIFGGSVARGVPHGPRACLGSAP</sequence>
<comment type="caution">
    <text evidence="1">The sequence shown here is derived from an EMBL/GenBank/DDBJ whole genome shotgun (WGS) entry which is preliminary data.</text>
</comment>
<evidence type="ECO:0000313" key="1">
    <source>
        <dbReference type="EMBL" id="GGM27374.1"/>
    </source>
</evidence>
<proteinExistence type="predicted"/>
<dbReference type="AlphaFoldDB" id="A0A8H9L3A1"/>
<reference evidence="1" key="1">
    <citation type="journal article" date="2014" name="Int. J. Syst. Evol. Microbiol.">
        <title>Complete genome sequence of Corynebacterium casei LMG S-19264T (=DSM 44701T), isolated from a smear-ripened cheese.</title>
        <authorList>
            <consortium name="US DOE Joint Genome Institute (JGI-PGF)"/>
            <person name="Walter F."/>
            <person name="Albersmeier A."/>
            <person name="Kalinowski J."/>
            <person name="Ruckert C."/>
        </authorList>
    </citation>
    <scope>NUCLEOTIDE SEQUENCE</scope>
    <source>
        <strain evidence="1">JCM 3051</strain>
    </source>
</reference>
<reference evidence="1" key="2">
    <citation type="submission" date="2020-09" db="EMBL/GenBank/DDBJ databases">
        <authorList>
            <person name="Sun Q."/>
            <person name="Ohkuma M."/>
        </authorList>
    </citation>
    <scope>NUCLEOTIDE SEQUENCE</scope>
    <source>
        <strain evidence="1">JCM 3051</strain>
    </source>
</reference>
<gene>
    <name evidence="1" type="ORF">GCM10010102_23810</name>
</gene>
<keyword evidence="2" id="KW-1185">Reference proteome</keyword>
<dbReference type="Proteomes" id="UP000655589">
    <property type="component" value="Unassembled WGS sequence"/>
</dbReference>
<name>A0A8H9L3A1_9MICO</name>
<protein>
    <submittedName>
        <fullName evidence="1">Uncharacterized protein</fullName>
    </submittedName>
</protein>
<accession>A0A8H9L3A1</accession>
<organism evidence="1 2">
    <name type="scientific">Promicromonospora citrea</name>
    <dbReference type="NCBI Taxonomy" id="43677"/>
    <lineage>
        <taxon>Bacteria</taxon>
        <taxon>Bacillati</taxon>
        <taxon>Actinomycetota</taxon>
        <taxon>Actinomycetes</taxon>
        <taxon>Micrococcales</taxon>
        <taxon>Promicromonosporaceae</taxon>
        <taxon>Promicromonospora</taxon>
    </lineage>
</organism>
<dbReference type="EMBL" id="BMPT01000008">
    <property type="protein sequence ID" value="GGM27374.1"/>
    <property type="molecule type" value="Genomic_DNA"/>
</dbReference>